<proteinExistence type="inferred from homology"/>
<keyword evidence="8" id="KW-1185">Reference proteome</keyword>
<sequence>MLLIHCYASAPYLRAPHHPAVHYPHRKTPAPSPIVPATFPQPIFCSSSKASSRRRILVSTAVTTLLSTLISSAPSKSAINTDFFNLPNSGGVKALDFRAGTGETPVDGDQVAIHYYGRLAAKQGWRFDSTYDHKDSTGEPIPFVFTLGSGKVISGIEAAVRSMKVGGTRRVIIPPSQGYQNTSQEPIPPNFFDRQRLFTTIFNPTRLANGEGSTLEEELGFKDYSPPYLAPNTTTGDVILKGVNYASSGAGILNDTGRIFGERIYMDTQVSYFAKTKQDIISRIGKLAANTLLQKALYLLSIGTNDVIFQQFSMTEDIAIYLDDVFSRFKSQLTTLYNLGARKIAVTTSPAVGCMPFERDLENLSAGCVSSLNDLANLYNSRLRSLLQELTTKLSGSIFVVVDTYAIFEDIRKNYRSYGFENTDSACCSVIGQHGGWIPCGQLSRVCRDRTKLLIISAMYQILAVHFSSSIFCSAANKVSAIFVFGDSLVEVGNNYYINTIAKPTCPNGIDFVKEEELGFKDYSPPYLAPNTTGDVILRGVNYASSGSGILNATGRIFGEHICMDTQVSYFAKTRQGIISRIGKPEAHRLLRKALYFLFIGANDVIFQQFSKTTDITKYLDDAFSRFKTQLTSLYKLGARNIVVTNSPPVGCIPFERDTQLFSAGDCVSSLNDLAKLYNSRLMRLLKELEIKLPGSIFVTVNSYAILEDILNNYRSYGFENKDSACCRVIGQHGGLVPCLQLSRVCRDRTKVLIISAIYQILAVYFSSSIFCSAANKVSAIFVFGDSMVEAGNNYYINTIAKPTCPNGIDFVKEEELGFKDYSPPYLAPNTTGDVILKGVNYASSGSGILNATGRMFGEHICMDTQVSYFAKTRQDIISRIGKLAAQRLLRKALYILMIGPNDVIFHQSSEAKDITKYFNYIVSRFKSQLKTLYKLGARKIVLTNIPPVECAPFARDIKDSSAGECVSSLNDQAKLYNSRLMRLVKELEIKLPGSIFVTINSYAILEDILNNYRLYGFENVDSACCRVIGKHGGKIPCIQLSRVCPDRTKLIIISAIYQILVTILFSPTIFCSASKKVPAIFIFGDSLAEVGNNFYIQSYARPYCPNGEELGFKNYTPPYLDPKTTGDVILKGVNYASSGSGIFNSSGSDWGAHISMDEQIQYFANTRRDIICRIGAKAARKLLRRSLYIVATAANDMFVGMDLNKSSVDFDNNTYTSNMASAFRFQLTSLYNLDARKIAVANVPPIGCTPNLRDRFSTDDCVEGANEFVNLYNTKLKKMLPKLTTNLSGSKFVYIDAYARFTNGDSACCQGATETQIESSRAKVSKIEVQGDKMSKRYKFKAKNGEELGFKNYTPPYLDPKTTGDVILKGVNYASSGSGIFDYIGSGYGAHISMDEQIKYFANTRRDIICRIGATAAGKLLKRSLYIVATGANDIFAGPGLNESNVVDKNTYTSNMTSTFRFQLTSLYNLGARKIAVANVPPLGCTPNVRDRYSTDDCVEEANELANLYNTKLKKLLPKLTTKLSGSKFVYMDAYTSMLEILQNYKSYGFTNADTACCQVLGQGGKHGGLLPCVFFAVACPDRKTHVFWDAYHATEPTNLIAAKRLMDGGLEYVSPINIRKLAYS</sequence>
<dbReference type="InterPro" id="IPR001179">
    <property type="entry name" value="PPIase_FKBP_dom"/>
</dbReference>
<dbReference type="FunFam" id="3.40.50.1110:FF:000003">
    <property type="entry name" value="GDSL esterase/lipase APG"/>
    <property type="match status" value="3"/>
</dbReference>
<organism evidence="7 8">
    <name type="scientific">Corchorus capsularis</name>
    <name type="common">Jute</name>
    <dbReference type="NCBI Taxonomy" id="210143"/>
    <lineage>
        <taxon>Eukaryota</taxon>
        <taxon>Viridiplantae</taxon>
        <taxon>Streptophyta</taxon>
        <taxon>Embryophyta</taxon>
        <taxon>Tracheophyta</taxon>
        <taxon>Spermatophyta</taxon>
        <taxon>Magnoliopsida</taxon>
        <taxon>eudicotyledons</taxon>
        <taxon>Gunneridae</taxon>
        <taxon>Pentapetalae</taxon>
        <taxon>rosids</taxon>
        <taxon>malvids</taxon>
        <taxon>Malvales</taxon>
        <taxon>Malvaceae</taxon>
        <taxon>Grewioideae</taxon>
        <taxon>Apeibeae</taxon>
        <taxon>Corchorus</taxon>
    </lineage>
</organism>
<dbReference type="OrthoDB" id="1600564at2759"/>
<dbReference type="CDD" id="cd01837">
    <property type="entry name" value="SGNH_plant_lipase_like"/>
    <property type="match status" value="2"/>
</dbReference>
<dbReference type="GO" id="GO:0003755">
    <property type="term" value="F:peptidyl-prolyl cis-trans isomerase activity"/>
    <property type="evidence" value="ECO:0007669"/>
    <property type="project" value="UniProtKB-KW"/>
</dbReference>
<dbReference type="InterPro" id="IPR036514">
    <property type="entry name" value="SGNH_hydro_sf"/>
</dbReference>
<dbReference type="SUPFAM" id="SSF54534">
    <property type="entry name" value="FKBP-like"/>
    <property type="match status" value="1"/>
</dbReference>
<keyword evidence="5" id="KW-0413">Isomerase</keyword>
<keyword evidence="4" id="KW-0443">Lipid metabolism</keyword>
<dbReference type="PROSITE" id="PS50059">
    <property type="entry name" value="FKBP_PPIASE"/>
    <property type="match status" value="1"/>
</dbReference>
<dbReference type="PANTHER" id="PTHR45648">
    <property type="entry name" value="GDSL LIPASE/ACYLHYDROLASE FAMILY PROTEIN (AFU_ORTHOLOGUE AFUA_4G14700)"/>
    <property type="match status" value="1"/>
</dbReference>
<evidence type="ECO:0000256" key="2">
    <source>
        <dbReference type="ARBA" id="ARBA00022801"/>
    </source>
</evidence>
<comment type="catalytic activity">
    <reaction evidence="5">
        <text>[protein]-peptidylproline (omega=180) = [protein]-peptidylproline (omega=0)</text>
        <dbReference type="Rhea" id="RHEA:16237"/>
        <dbReference type="Rhea" id="RHEA-COMP:10747"/>
        <dbReference type="Rhea" id="RHEA-COMP:10748"/>
        <dbReference type="ChEBI" id="CHEBI:83833"/>
        <dbReference type="ChEBI" id="CHEBI:83834"/>
        <dbReference type="EC" id="5.2.1.8"/>
    </reaction>
</comment>
<dbReference type="Pfam" id="PF00254">
    <property type="entry name" value="FKBP_C"/>
    <property type="match status" value="1"/>
</dbReference>
<dbReference type="Pfam" id="PF00657">
    <property type="entry name" value="Lipase_GDSL"/>
    <property type="match status" value="5"/>
</dbReference>
<comment type="similarity">
    <text evidence="1">Belongs to the 'GDSL' lipolytic enzyme family.</text>
</comment>
<keyword evidence="2" id="KW-0378">Hydrolase</keyword>
<dbReference type="PROSITE" id="PS01098">
    <property type="entry name" value="LIPASE_GDSL_SER"/>
    <property type="match status" value="1"/>
</dbReference>
<comment type="caution">
    <text evidence="7">The sequence shown here is derived from an EMBL/GenBank/DDBJ whole genome shotgun (WGS) entry which is preliminary data.</text>
</comment>
<reference evidence="7 8" key="1">
    <citation type="submission" date="2013-09" db="EMBL/GenBank/DDBJ databases">
        <title>Corchorus capsularis genome sequencing.</title>
        <authorList>
            <person name="Alam M."/>
            <person name="Haque M.S."/>
            <person name="Islam M.S."/>
            <person name="Emdad E.M."/>
            <person name="Islam M.M."/>
            <person name="Ahmed B."/>
            <person name="Halim A."/>
            <person name="Hossen Q.M.M."/>
            <person name="Hossain M.Z."/>
            <person name="Ahmed R."/>
            <person name="Khan M.M."/>
            <person name="Islam R."/>
            <person name="Rashid M.M."/>
            <person name="Khan S.A."/>
            <person name="Rahman M.S."/>
            <person name="Alam M."/>
        </authorList>
    </citation>
    <scope>NUCLEOTIDE SEQUENCE [LARGE SCALE GENOMIC DNA]</scope>
    <source>
        <strain evidence="8">cv. CVL-1</strain>
        <tissue evidence="7">Whole seedling</tissue>
    </source>
</reference>
<dbReference type="STRING" id="210143.A0A1R3HJC9"/>
<evidence type="ECO:0000313" key="7">
    <source>
        <dbReference type="EMBL" id="OMO70430.1"/>
    </source>
</evidence>
<evidence type="ECO:0000256" key="5">
    <source>
        <dbReference type="PROSITE-ProRule" id="PRU00277"/>
    </source>
</evidence>
<evidence type="ECO:0000313" key="8">
    <source>
        <dbReference type="Proteomes" id="UP000188268"/>
    </source>
</evidence>
<keyword evidence="5" id="KW-0697">Rotamase</keyword>
<dbReference type="Gramene" id="OMO70430">
    <property type="protein sequence ID" value="OMO70430"/>
    <property type="gene ID" value="CCACVL1_18925"/>
</dbReference>
<feature type="domain" description="PPIase FKBP-type" evidence="6">
    <location>
        <begin position="108"/>
        <end position="190"/>
    </location>
</feature>
<dbReference type="InterPro" id="IPR001087">
    <property type="entry name" value="GDSL"/>
</dbReference>
<dbReference type="EMBL" id="AWWV01011808">
    <property type="protein sequence ID" value="OMO70430.1"/>
    <property type="molecule type" value="Genomic_DNA"/>
</dbReference>
<evidence type="ECO:0000256" key="3">
    <source>
        <dbReference type="ARBA" id="ARBA00022963"/>
    </source>
</evidence>
<dbReference type="Proteomes" id="UP000188268">
    <property type="component" value="Unassembled WGS sequence"/>
</dbReference>
<accession>A0A1R3HJC9</accession>
<dbReference type="GO" id="GO:0016298">
    <property type="term" value="F:lipase activity"/>
    <property type="evidence" value="ECO:0007669"/>
    <property type="project" value="InterPro"/>
</dbReference>
<dbReference type="SUPFAM" id="SSF52266">
    <property type="entry name" value="SGNH hydrolase"/>
    <property type="match status" value="3"/>
</dbReference>
<evidence type="ECO:0000256" key="4">
    <source>
        <dbReference type="ARBA" id="ARBA00023098"/>
    </source>
</evidence>
<dbReference type="InterPro" id="IPR051058">
    <property type="entry name" value="GDSL_Est/Lipase"/>
</dbReference>
<dbReference type="InterPro" id="IPR008265">
    <property type="entry name" value="Lipase_GDSL_AS"/>
</dbReference>
<protein>
    <recommendedName>
        <fullName evidence="5">peptidylprolyl isomerase</fullName>
        <ecNumber evidence="5">5.2.1.8</ecNumber>
    </recommendedName>
</protein>
<gene>
    <name evidence="7" type="ORF">CCACVL1_18925</name>
</gene>
<dbReference type="GO" id="GO:0016042">
    <property type="term" value="P:lipid catabolic process"/>
    <property type="evidence" value="ECO:0007669"/>
    <property type="project" value="UniProtKB-KW"/>
</dbReference>
<evidence type="ECO:0000256" key="1">
    <source>
        <dbReference type="ARBA" id="ARBA00008668"/>
    </source>
</evidence>
<evidence type="ECO:0000259" key="6">
    <source>
        <dbReference type="PROSITE" id="PS50059"/>
    </source>
</evidence>
<keyword evidence="3" id="KW-0442">Lipid degradation</keyword>
<dbReference type="PANTHER" id="PTHR45648:SF56">
    <property type="entry name" value="GDSL ESTERASE_LIPASE"/>
    <property type="match status" value="1"/>
</dbReference>
<name>A0A1R3HJC9_COCAP</name>
<dbReference type="InterPro" id="IPR035669">
    <property type="entry name" value="SGNH_plant_lipase-like"/>
</dbReference>
<dbReference type="Gene3D" id="3.40.50.1110">
    <property type="entry name" value="SGNH hydrolase"/>
    <property type="match status" value="5"/>
</dbReference>
<dbReference type="EC" id="5.2.1.8" evidence="5"/>